<keyword evidence="4" id="KW-1185">Reference proteome</keyword>
<gene>
    <name evidence="3" type="ORF">SY83_04495</name>
</gene>
<evidence type="ECO:0008006" key="5">
    <source>
        <dbReference type="Google" id="ProtNLM"/>
    </source>
</evidence>
<dbReference type="Pfam" id="PF20938">
    <property type="entry name" value="DUF2264_C"/>
    <property type="match status" value="1"/>
</dbReference>
<proteinExistence type="predicted"/>
<organism evidence="3 4">
    <name type="scientific">Paenibacillus swuensis</name>
    <dbReference type="NCBI Taxonomy" id="1178515"/>
    <lineage>
        <taxon>Bacteria</taxon>
        <taxon>Bacillati</taxon>
        <taxon>Bacillota</taxon>
        <taxon>Bacilli</taxon>
        <taxon>Bacillales</taxon>
        <taxon>Paenibacillaceae</taxon>
        <taxon>Paenibacillus</taxon>
    </lineage>
</organism>
<dbReference type="Proteomes" id="UP000076927">
    <property type="component" value="Chromosome"/>
</dbReference>
<protein>
    <recommendedName>
        <fullName evidence="5">DUF2264 domain-containing protein</fullName>
    </recommendedName>
</protein>
<dbReference type="Pfam" id="PF10022">
    <property type="entry name" value="DUF2264"/>
    <property type="match status" value="1"/>
</dbReference>
<dbReference type="InterPro" id="IPR016624">
    <property type="entry name" value="UCP014753"/>
</dbReference>
<dbReference type="EMBL" id="CP011388">
    <property type="protein sequence ID" value="ANE48726.1"/>
    <property type="molecule type" value="Genomic_DNA"/>
</dbReference>
<dbReference type="AlphaFoldDB" id="A0A172TP25"/>
<dbReference type="OrthoDB" id="9813465at2"/>
<evidence type="ECO:0000259" key="2">
    <source>
        <dbReference type="Pfam" id="PF20938"/>
    </source>
</evidence>
<dbReference type="PIRSF" id="PIRSF014753">
    <property type="entry name" value="UCP014753"/>
    <property type="match status" value="1"/>
</dbReference>
<name>A0A172TP25_9BACL</name>
<reference evidence="3 4" key="1">
    <citation type="submission" date="2015-01" db="EMBL/GenBank/DDBJ databases">
        <title>Paenibacillus swuensis/DY6/whole genome sequencing.</title>
        <authorList>
            <person name="Kim M.K."/>
            <person name="Srinivasan S."/>
            <person name="Lee J.-J."/>
        </authorList>
    </citation>
    <scope>NUCLEOTIDE SEQUENCE [LARGE SCALE GENOMIC DNA]</scope>
    <source>
        <strain evidence="3 4">DY6</strain>
    </source>
</reference>
<evidence type="ECO:0000313" key="3">
    <source>
        <dbReference type="EMBL" id="ANE48726.1"/>
    </source>
</evidence>
<dbReference type="InterPro" id="IPR049237">
    <property type="entry name" value="DUF2264_C"/>
</dbReference>
<dbReference type="PANTHER" id="PTHR35339">
    <property type="entry name" value="LINALOOL DEHYDRATASE_ISOMERASE DOMAIN-CONTAINING PROTEIN"/>
    <property type="match status" value="1"/>
</dbReference>
<accession>A0A172TP25</accession>
<dbReference type="PANTHER" id="PTHR35339:SF4">
    <property type="entry name" value="LINALOOL DEHYDRATASE_ISOMERASE DOMAIN-CONTAINING PROTEIN"/>
    <property type="match status" value="1"/>
</dbReference>
<dbReference type="PATRIC" id="fig|1178515.4.peg.903"/>
<dbReference type="KEGG" id="pswu:SY83_04495"/>
<feature type="domain" description="DUF2264" evidence="1">
    <location>
        <begin position="16"/>
        <end position="355"/>
    </location>
</feature>
<evidence type="ECO:0000259" key="1">
    <source>
        <dbReference type="Pfam" id="PF10022"/>
    </source>
</evidence>
<sequence>MQRNDQLLAANPLISKKDLAQAVKDLCDPLVPYYSPDGSMLDIGPTASRASVRTARMEGFARPLWGLAPLMGGGGSWEHWDVYLRGIRSGTDPNHAEYWHDLHDCDQKMVELASLSLTLILAPEHCWEPLNAQEKANLTAWMGQTNKRVTVDTNWLFFRVLVNVALKKVGAEYDEHRMEQDLNRLDEFYLSEGWYKDGDTEQMDYYIPFAFHFYSLIYAKVMEQEDPARSATYKERAALFAKDFVHWFGADGAALAFGRSLSYRFAQSCFWGALAFADVEAVPWGEMKGLLLRNLRWWFKQPIFTTEGILTIGYAYPNLIMAESYNAPGSPYWALKSFIPLALPDDHPFWMAEELTLPELPPVSVQEEARMTLCRNEAGDHAVAFTSGQHAAFEPAHTSAKYAKFAYSNVLGFSVPKGNFGLEQGAYDNDLALAERDNLYRTRRRCEQYRIEDRLIYSRWKPWKDVEVRSWLVPGLPWHVRIHRIETARELDIAEGGFAIPRERNHAPYHTGELIQSDEQIAALSPWGGTGIKSLLGEMKAVLLHPEPNTNLIHPMTILPMLTKQLEPGTHWIASSIFVSTGTETEHAREAYEQGPVLEVVNDTMIVRSLDANVLELKRF</sequence>
<feature type="domain" description="DUF2264" evidence="2">
    <location>
        <begin position="368"/>
        <end position="596"/>
    </location>
</feature>
<dbReference type="InterPro" id="IPR049349">
    <property type="entry name" value="DUF2264_N"/>
</dbReference>
<dbReference type="STRING" id="1178515.SY83_04495"/>
<evidence type="ECO:0000313" key="4">
    <source>
        <dbReference type="Proteomes" id="UP000076927"/>
    </source>
</evidence>